<dbReference type="InterPro" id="IPR007492">
    <property type="entry name" value="LytTR_DNA-bd_dom"/>
</dbReference>
<evidence type="ECO:0000259" key="3">
    <source>
        <dbReference type="PROSITE" id="PS50930"/>
    </source>
</evidence>
<dbReference type="InterPro" id="IPR046947">
    <property type="entry name" value="LytR-like"/>
</dbReference>
<dbReference type="EMBL" id="PVYX01000002">
    <property type="protein sequence ID" value="PRX53937.1"/>
    <property type="molecule type" value="Genomic_DNA"/>
</dbReference>
<dbReference type="GO" id="GO:0003677">
    <property type="term" value="F:DNA binding"/>
    <property type="evidence" value="ECO:0007669"/>
    <property type="project" value="InterPro"/>
</dbReference>
<evidence type="ECO:0000313" key="4">
    <source>
        <dbReference type="EMBL" id="PRX53937.1"/>
    </source>
</evidence>
<dbReference type="RefSeq" id="WP_106145261.1">
    <property type="nucleotide sequence ID" value="NZ_PVYX01000002.1"/>
</dbReference>
<organism evidence="4 5">
    <name type="scientific">Flagellimonas meridianipacifica</name>
    <dbReference type="NCBI Taxonomy" id="1080225"/>
    <lineage>
        <taxon>Bacteria</taxon>
        <taxon>Pseudomonadati</taxon>
        <taxon>Bacteroidota</taxon>
        <taxon>Flavobacteriia</taxon>
        <taxon>Flavobacteriales</taxon>
        <taxon>Flavobacteriaceae</taxon>
        <taxon>Flagellimonas</taxon>
    </lineage>
</organism>
<feature type="domain" description="HTH LytTR-type" evidence="3">
    <location>
        <begin position="154"/>
        <end position="259"/>
    </location>
</feature>
<keyword evidence="1" id="KW-0597">Phosphoprotein</keyword>
<keyword evidence="5" id="KW-1185">Reference proteome</keyword>
<gene>
    <name evidence="4" type="ORF">CLV81_2330</name>
</gene>
<reference evidence="4 5" key="1">
    <citation type="submission" date="2018-03" db="EMBL/GenBank/DDBJ databases">
        <title>Genomic Encyclopedia of Archaeal and Bacterial Type Strains, Phase II (KMG-II): from individual species to whole genera.</title>
        <authorList>
            <person name="Goeker M."/>
        </authorList>
    </citation>
    <scope>NUCLEOTIDE SEQUENCE [LARGE SCALE GENOMIC DNA]</scope>
    <source>
        <strain evidence="4 5">DSM 25027</strain>
    </source>
</reference>
<dbReference type="Pfam" id="PF04397">
    <property type="entry name" value="LytTR"/>
    <property type="match status" value="1"/>
</dbReference>
<evidence type="ECO:0000256" key="1">
    <source>
        <dbReference type="PROSITE-ProRule" id="PRU00169"/>
    </source>
</evidence>
<dbReference type="Gene3D" id="3.40.50.2300">
    <property type="match status" value="1"/>
</dbReference>
<dbReference type="GO" id="GO:0000156">
    <property type="term" value="F:phosphorelay response regulator activity"/>
    <property type="evidence" value="ECO:0007669"/>
    <property type="project" value="InterPro"/>
</dbReference>
<dbReference type="PROSITE" id="PS50110">
    <property type="entry name" value="RESPONSE_REGULATORY"/>
    <property type="match status" value="1"/>
</dbReference>
<dbReference type="InterPro" id="IPR001789">
    <property type="entry name" value="Sig_transdc_resp-reg_receiver"/>
</dbReference>
<comment type="caution">
    <text evidence="4">The sequence shown here is derived from an EMBL/GenBank/DDBJ whole genome shotgun (WGS) entry which is preliminary data.</text>
</comment>
<dbReference type="AlphaFoldDB" id="A0A2T0M8S2"/>
<dbReference type="PANTHER" id="PTHR37299">
    <property type="entry name" value="TRANSCRIPTIONAL REGULATOR-RELATED"/>
    <property type="match status" value="1"/>
</dbReference>
<feature type="domain" description="Response regulatory" evidence="2">
    <location>
        <begin position="2"/>
        <end position="114"/>
    </location>
</feature>
<feature type="modified residue" description="4-aspartylphosphate" evidence="1">
    <location>
        <position position="52"/>
    </location>
</feature>
<dbReference type="SMART" id="SM00850">
    <property type="entry name" value="LytTR"/>
    <property type="match status" value="1"/>
</dbReference>
<dbReference type="SMART" id="SM00448">
    <property type="entry name" value="REC"/>
    <property type="match status" value="1"/>
</dbReference>
<proteinExistence type="predicted"/>
<evidence type="ECO:0000313" key="5">
    <source>
        <dbReference type="Proteomes" id="UP000237640"/>
    </source>
</evidence>
<sequence>MKVLVVDDEKLARKRILKILQNRKGISLFEASSGTEAVSKIKSELPNIVFLDIKMTDFSGFEVLKKIDPSILPITVFVTAFDDFAIEAFEIQAIDYVLKPYKESRVLEALENAVLNAETKQKSDYYDEMHSRFDQLWNHLQEVKKSSKGFLEKIVLKVGRKYLFAYTKDIKYITSSAYYAELFMMDGKKHIHRTSMTALMEKLDPSSFLRLNRSTIVQIAQIKEVISEGYGDYCVIMRDNQKFNVSKSYKTAVVNQLNLRKS</sequence>
<dbReference type="PROSITE" id="PS50930">
    <property type="entry name" value="HTH_LYTTR"/>
    <property type="match status" value="1"/>
</dbReference>
<dbReference type="Pfam" id="PF00072">
    <property type="entry name" value="Response_reg"/>
    <property type="match status" value="1"/>
</dbReference>
<evidence type="ECO:0000259" key="2">
    <source>
        <dbReference type="PROSITE" id="PS50110"/>
    </source>
</evidence>
<dbReference type="InterPro" id="IPR011006">
    <property type="entry name" value="CheY-like_superfamily"/>
</dbReference>
<dbReference type="SUPFAM" id="SSF52172">
    <property type="entry name" value="CheY-like"/>
    <property type="match status" value="1"/>
</dbReference>
<dbReference type="OrthoDB" id="2168082at2"/>
<name>A0A2T0M8S2_9FLAO</name>
<protein>
    <submittedName>
        <fullName evidence="4">Two-component system LytT family response regulator</fullName>
    </submittedName>
</protein>
<dbReference type="PANTHER" id="PTHR37299:SF1">
    <property type="entry name" value="STAGE 0 SPORULATION PROTEIN A HOMOLOG"/>
    <property type="match status" value="1"/>
</dbReference>
<accession>A0A2T0M8S2</accession>
<dbReference type="Proteomes" id="UP000237640">
    <property type="component" value="Unassembled WGS sequence"/>
</dbReference>
<dbReference type="Gene3D" id="2.40.50.1020">
    <property type="entry name" value="LytTr DNA-binding domain"/>
    <property type="match status" value="1"/>
</dbReference>